<feature type="transmembrane region" description="Helical" evidence="11">
    <location>
        <begin position="12"/>
        <end position="30"/>
    </location>
</feature>
<dbReference type="GO" id="GO:0140359">
    <property type="term" value="F:ABC-type transporter activity"/>
    <property type="evidence" value="ECO:0007669"/>
    <property type="project" value="InterPro"/>
</dbReference>
<feature type="domain" description="ABC transporter" evidence="12">
    <location>
        <begin position="288"/>
        <end position="524"/>
    </location>
</feature>
<feature type="transmembrane region" description="Helical" evidence="11">
    <location>
        <begin position="611"/>
        <end position="636"/>
    </location>
</feature>
<dbReference type="Proteomes" id="UP000886520">
    <property type="component" value="Chromosome 14"/>
</dbReference>
<evidence type="ECO:0000313" key="15">
    <source>
        <dbReference type="Proteomes" id="UP000886520"/>
    </source>
</evidence>
<evidence type="ECO:0000259" key="12">
    <source>
        <dbReference type="PROSITE" id="PS50893"/>
    </source>
</evidence>
<keyword evidence="4 11" id="KW-0812">Transmembrane</keyword>
<keyword evidence="3" id="KW-0150">Chloroplast</keyword>
<dbReference type="GO" id="GO:0005524">
    <property type="term" value="F:ATP binding"/>
    <property type="evidence" value="ECO:0007669"/>
    <property type="project" value="UniProtKB-KW"/>
</dbReference>
<dbReference type="CDD" id="cd18577">
    <property type="entry name" value="ABC_6TM_Pgp_ABCB1_D1_like"/>
    <property type="match status" value="1"/>
</dbReference>
<feature type="domain" description="ABC transmembrane type-1" evidence="13">
    <location>
        <begin position="1"/>
        <end position="251"/>
    </location>
</feature>
<feature type="transmembrane region" description="Helical" evidence="11">
    <location>
        <begin position="111"/>
        <end position="132"/>
    </location>
</feature>
<reference evidence="14" key="1">
    <citation type="submission" date="2021-01" db="EMBL/GenBank/DDBJ databases">
        <title>Adiantum capillus-veneris genome.</title>
        <authorList>
            <person name="Fang Y."/>
            <person name="Liao Q."/>
        </authorList>
    </citation>
    <scope>NUCLEOTIDE SEQUENCE</scope>
    <source>
        <strain evidence="14">H3</strain>
        <tissue evidence="14">Leaf</tissue>
    </source>
</reference>
<dbReference type="FunFam" id="3.40.50.300:FF:000205">
    <property type="entry name" value="ABC transporter B family member 4"/>
    <property type="match status" value="2"/>
</dbReference>
<evidence type="ECO:0000256" key="10">
    <source>
        <dbReference type="ARBA" id="ARBA00023180"/>
    </source>
</evidence>
<dbReference type="AlphaFoldDB" id="A0A9D4UML2"/>
<keyword evidence="3" id="KW-0934">Plastid</keyword>
<evidence type="ECO:0000256" key="2">
    <source>
        <dbReference type="ARBA" id="ARBA00022448"/>
    </source>
</evidence>
<comment type="caution">
    <text evidence="14">The sequence shown here is derived from an EMBL/GenBank/DDBJ whole genome shotgun (WGS) entry which is preliminary data.</text>
</comment>
<dbReference type="PANTHER" id="PTHR45136:SF2">
    <property type="entry name" value="ABC TRANSPORTER DOMAIN-CONTAINING PROTEIN"/>
    <property type="match status" value="1"/>
</dbReference>
<protein>
    <submittedName>
        <fullName evidence="14">Uncharacterized protein</fullName>
    </submittedName>
</protein>
<dbReference type="OrthoDB" id="6500128at2759"/>
<accession>A0A9D4UML2</accession>
<evidence type="ECO:0000256" key="4">
    <source>
        <dbReference type="ARBA" id="ARBA00022692"/>
    </source>
</evidence>
<evidence type="ECO:0000256" key="5">
    <source>
        <dbReference type="ARBA" id="ARBA00022737"/>
    </source>
</evidence>
<dbReference type="PROSITE" id="PS00211">
    <property type="entry name" value="ABC_TRANSPORTER_1"/>
    <property type="match status" value="2"/>
</dbReference>
<evidence type="ECO:0000256" key="9">
    <source>
        <dbReference type="ARBA" id="ARBA00023136"/>
    </source>
</evidence>
<evidence type="ECO:0000313" key="14">
    <source>
        <dbReference type="EMBL" id="KAI5070412.1"/>
    </source>
</evidence>
<dbReference type="SMART" id="SM00382">
    <property type="entry name" value="AAA"/>
    <property type="match status" value="2"/>
</dbReference>
<feature type="transmembrane region" description="Helical" evidence="11">
    <location>
        <begin position="88"/>
        <end position="105"/>
    </location>
</feature>
<dbReference type="CDD" id="cd18578">
    <property type="entry name" value="ABC_6TM_Pgp_ABCB1_D2_like"/>
    <property type="match status" value="1"/>
</dbReference>
<dbReference type="CDD" id="cd03249">
    <property type="entry name" value="ABC_MTABC3_MDL1_MDL2"/>
    <property type="match status" value="2"/>
</dbReference>
<feature type="domain" description="ABC transporter" evidence="12">
    <location>
        <begin position="936"/>
        <end position="1170"/>
    </location>
</feature>
<keyword evidence="15" id="KW-1185">Reference proteome</keyword>
<keyword evidence="8 11" id="KW-1133">Transmembrane helix</keyword>
<keyword evidence="5" id="KW-0677">Repeat</keyword>
<dbReference type="GO" id="GO:0016020">
    <property type="term" value="C:membrane"/>
    <property type="evidence" value="ECO:0007669"/>
    <property type="project" value="InterPro"/>
</dbReference>
<dbReference type="InterPro" id="IPR003593">
    <property type="entry name" value="AAA+_ATPase"/>
</dbReference>
<feature type="transmembrane region" description="Helical" evidence="11">
    <location>
        <begin position="656"/>
        <end position="676"/>
    </location>
</feature>
<dbReference type="EMBL" id="JABFUD020000014">
    <property type="protein sequence ID" value="KAI5070412.1"/>
    <property type="molecule type" value="Genomic_DNA"/>
</dbReference>
<dbReference type="Gene3D" id="3.40.50.300">
    <property type="entry name" value="P-loop containing nucleotide triphosphate hydrolases"/>
    <property type="match status" value="2"/>
</dbReference>
<evidence type="ECO:0000256" key="8">
    <source>
        <dbReference type="ARBA" id="ARBA00022989"/>
    </source>
</evidence>
<dbReference type="GO" id="GO:0016887">
    <property type="term" value="F:ATP hydrolysis activity"/>
    <property type="evidence" value="ECO:0007669"/>
    <property type="project" value="InterPro"/>
</dbReference>
<dbReference type="InterPro" id="IPR036640">
    <property type="entry name" value="ABC1_TM_sf"/>
</dbReference>
<dbReference type="PANTHER" id="PTHR45136">
    <property type="entry name" value="ABC TRANSPORTER DOMAIN-CONTAINING PROTEIN"/>
    <property type="match status" value="1"/>
</dbReference>
<evidence type="ECO:0000256" key="6">
    <source>
        <dbReference type="ARBA" id="ARBA00022741"/>
    </source>
</evidence>
<dbReference type="InterPro" id="IPR027417">
    <property type="entry name" value="P-loop_NTPase"/>
</dbReference>
<dbReference type="SUPFAM" id="SSF90123">
    <property type="entry name" value="ABC transporter transmembrane region"/>
    <property type="match status" value="2"/>
</dbReference>
<organism evidence="14 15">
    <name type="scientific">Adiantum capillus-veneris</name>
    <name type="common">Maidenhair fern</name>
    <dbReference type="NCBI Taxonomy" id="13818"/>
    <lineage>
        <taxon>Eukaryota</taxon>
        <taxon>Viridiplantae</taxon>
        <taxon>Streptophyta</taxon>
        <taxon>Embryophyta</taxon>
        <taxon>Tracheophyta</taxon>
        <taxon>Polypodiopsida</taxon>
        <taxon>Polypodiidae</taxon>
        <taxon>Polypodiales</taxon>
        <taxon>Pteridineae</taxon>
        <taxon>Pteridaceae</taxon>
        <taxon>Vittarioideae</taxon>
        <taxon>Adiantum</taxon>
    </lineage>
</organism>
<feature type="domain" description="ABC transmembrane type-1" evidence="13">
    <location>
        <begin position="612"/>
        <end position="899"/>
    </location>
</feature>
<dbReference type="PROSITE" id="PS50893">
    <property type="entry name" value="ABC_TRANSPORTER_2"/>
    <property type="match status" value="2"/>
</dbReference>
<evidence type="ECO:0000256" key="3">
    <source>
        <dbReference type="ARBA" id="ARBA00022528"/>
    </source>
</evidence>
<feature type="transmembrane region" description="Helical" evidence="11">
    <location>
        <begin position="732"/>
        <end position="750"/>
    </location>
</feature>
<dbReference type="SUPFAM" id="SSF52540">
    <property type="entry name" value="P-loop containing nucleoside triphosphate hydrolases"/>
    <property type="match status" value="2"/>
</dbReference>
<keyword evidence="10" id="KW-0325">Glycoprotein</keyword>
<sequence>MDQISKYGLYFVYIGMCVGVASFVEAFSWIKTGERQCSRMRCLYLKAILRQDDGFFDVQGTDTADVVNSVAADTETIQGVLSEKVPHFVVNISTFVGSYVVGFYLTSRLALISLAFIPFLVIPGLLYGRILVNLTKSMHAEYRKAGMVAEQALSAIRTVYAFSGEERTLREYSGALEGMVKVGLKQGLGKGLAVGSNGVVFGIWAFLSWYGSTLVINSGLNGGKVVATGLSAIIGGLALGNSLPDLKYFMEASVAGARICDMIERVPTIDTENEEGLVLGPGEVKGEIELKNVSFIYPARPESLIFNDFTLRIPASKTMALVGGSGSGKSTVVALLLRLYDPLQGLISLDGTPIKLIQLKCLRAHMGLVSQEPALFATTVKHNIMLGKEGASMEDIIEAAKKANAHNFISQLPNSYETQVGERGVQMSGGQKQRIAIARAMLKDPPILLLDEATSALDAESEGVVQAALDQAALGRTTLVVAHRLSTIRNADLIAVLQNGQVVEIGDHNELSAKGGAYATLVHAASIGDDARTAPSSSPLAVAHSAPRYSTSLIRRSTSSRVSFGLDLSAELTLQATEEPGASLPLPPSADSSPPSFRRLIALNKPEWRQALLGTLGASIFGVIQPLYAFTLGSVITAFYLKDHSRQRRLIQDYSFVFAALTVACFLTNTLQHYNFGAMGERLTKRVRQRMLANILRFEVGWFDEPGNSSGAVCGRLASEANLVRALVGDRLSLIITTVVATVAAATFGLVISWRLAVVIIAVQPLVILCFYVRRVLIKNVSIQTLSMQQQSSHLAAEAVMHHRIIAAFSSQESILRLFETLQEDSRRGATRQALLGGLGMGSAQLTTFFSWALDFWYGGRLVSKGLLTLDQMFKTFFILVSTGRVIADAGSMTSDIAKGAAAVGSVFATLDRISRINPEEPEAERVERVAGDVELRHVDFAYPARPEVLVFRDFSLRAKAGQSVALVGQSGSGKSTVIGLILRFYDPLKGKVKIDGRDLRELQLRSVRWHIGLVSQEPTLFGGSIRDNILYGNEQATEDEIVEAAKAANAHDFISSLASGYETNVGDRGVQLSGGQKQRIAIARAIVKKPAILLLDEATSALDAQSEKVVQEALERVMANRTTIVVAHRLSTIHSCHTICVLESGCIVESGSHSHLLSKGPSGAYFNLVRLQNQTSLPPLD</sequence>
<keyword evidence="2" id="KW-0813">Transport</keyword>
<evidence type="ECO:0000256" key="7">
    <source>
        <dbReference type="ARBA" id="ARBA00022840"/>
    </source>
</evidence>
<feature type="transmembrane region" description="Helical" evidence="11">
    <location>
        <begin position="222"/>
        <end position="240"/>
    </location>
</feature>
<feature type="transmembrane region" description="Helical" evidence="11">
    <location>
        <begin position="191"/>
        <end position="210"/>
    </location>
</feature>
<evidence type="ECO:0000256" key="11">
    <source>
        <dbReference type="SAM" id="Phobius"/>
    </source>
</evidence>
<dbReference type="PROSITE" id="PS50929">
    <property type="entry name" value="ABC_TM1F"/>
    <property type="match status" value="2"/>
</dbReference>
<feature type="transmembrane region" description="Helical" evidence="11">
    <location>
        <begin position="756"/>
        <end position="773"/>
    </location>
</feature>
<dbReference type="Pfam" id="PF00005">
    <property type="entry name" value="ABC_tran"/>
    <property type="match status" value="2"/>
</dbReference>
<dbReference type="InterPro" id="IPR003439">
    <property type="entry name" value="ABC_transporter-like_ATP-bd"/>
</dbReference>
<dbReference type="InterPro" id="IPR011527">
    <property type="entry name" value="ABC1_TM_dom"/>
</dbReference>
<keyword evidence="9 11" id="KW-0472">Membrane</keyword>
<gene>
    <name evidence="14" type="ORF">GOP47_0014755</name>
</gene>
<proteinExistence type="inferred from homology"/>
<keyword evidence="7" id="KW-0067">ATP-binding</keyword>
<keyword evidence="6" id="KW-0547">Nucleotide-binding</keyword>
<evidence type="ECO:0000256" key="1">
    <source>
        <dbReference type="ARBA" id="ARBA00007577"/>
    </source>
</evidence>
<comment type="similarity">
    <text evidence="1">Belongs to the ABC transporter superfamily. ABCB family. Multidrug resistance exporter (TC 3.A.1.201) subfamily.</text>
</comment>
<dbReference type="InterPro" id="IPR017871">
    <property type="entry name" value="ABC_transporter-like_CS"/>
</dbReference>
<dbReference type="Gene3D" id="1.20.1560.10">
    <property type="entry name" value="ABC transporter type 1, transmembrane domain"/>
    <property type="match status" value="1"/>
</dbReference>
<evidence type="ECO:0000259" key="13">
    <source>
        <dbReference type="PROSITE" id="PS50929"/>
    </source>
</evidence>
<name>A0A9D4UML2_ADICA</name>
<dbReference type="Pfam" id="PF00664">
    <property type="entry name" value="ABC_membrane"/>
    <property type="match status" value="2"/>
</dbReference>